<evidence type="ECO:0000256" key="8">
    <source>
        <dbReference type="SAM" id="Phobius"/>
    </source>
</evidence>
<feature type="region of interest" description="Disordered" evidence="7">
    <location>
        <begin position="297"/>
        <end position="322"/>
    </location>
</feature>
<comment type="subcellular location">
    <subcellularLocation>
        <location evidence="1">Cell membrane</location>
        <topology evidence="1">Multi-pass membrane protein</topology>
    </subcellularLocation>
</comment>
<feature type="transmembrane region" description="Helical" evidence="8">
    <location>
        <begin position="245"/>
        <end position="265"/>
    </location>
</feature>
<dbReference type="Proteomes" id="UP000245469">
    <property type="component" value="Unassembled WGS sequence"/>
</dbReference>
<feature type="transmembrane region" description="Helical" evidence="8">
    <location>
        <begin position="185"/>
        <end position="209"/>
    </location>
</feature>
<comment type="caution">
    <text evidence="10">The sequence shown here is derived from an EMBL/GenBank/DDBJ whole genome shotgun (WGS) entry which is preliminary data.</text>
</comment>
<feature type="transmembrane region" description="Helical" evidence="8">
    <location>
        <begin position="105"/>
        <end position="123"/>
    </location>
</feature>
<dbReference type="PANTHER" id="PTHR42920">
    <property type="entry name" value="OS03G0707200 PROTEIN-RELATED"/>
    <property type="match status" value="1"/>
</dbReference>
<keyword evidence="5 8" id="KW-1133">Transmembrane helix</keyword>
<feature type="transmembrane region" description="Helical" evidence="8">
    <location>
        <begin position="154"/>
        <end position="173"/>
    </location>
</feature>
<feature type="compositionally biased region" description="Low complexity" evidence="7">
    <location>
        <begin position="297"/>
        <end position="312"/>
    </location>
</feature>
<keyword evidence="11" id="KW-1185">Reference proteome</keyword>
<accession>A0A315ZLB3</accession>
<dbReference type="PANTHER" id="PTHR42920:SF5">
    <property type="entry name" value="EAMA DOMAIN-CONTAINING PROTEIN"/>
    <property type="match status" value="1"/>
</dbReference>
<keyword evidence="6 8" id="KW-0472">Membrane</keyword>
<feature type="transmembrane region" description="Helical" evidence="8">
    <location>
        <begin position="271"/>
        <end position="290"/>
    </location>
</feature>
<evidence type="ECO:0000259" key="9">
    <source>
        <dbReference type="Pfam" id="PF00892"/>
    </source>
</evidence>
<keyword evidence="4 8" id="KW-0812">Transmembrane</keyword>
<dbReference type="RefSeq" id="WP_211319847.1">
    <property type="nucleotide sequence ID" value="NZ_QGDQ01000051.1"/>
</dbReference>
<evidence type="ECO:0000256" key="5">
    <source>
        <dbReference type="ARBA" id="ARBA00022989"/>
    </source>
</evidence>
<feature type="transmembrane region" description="Helical" evidence="8">
    <location>
        <begin position="130"/>
        <end position="148"/>
    </location>
</feature>
<evidence type="ECO:0000256" key="6">
    <source>
        <dbReference type="ARBA" id="ARBA00023136"/>
    </source>
</evidence>
<dbReference type="Pfam" id="PF00892">
    <property type="entry name" value="EamA"/>
    <property type="match status" value="1"/>
</dbReference>
<dbReference type="InterPro" id="IPR000620">
    <property type="entry name" value="EamA_dom"/>
</dbReference>
<evidence type="ECO:0000313" key="11">
    <source>
        <dbReference type="Proteomes" id="UP000245469"/>
    </source>
</evidence>
<evidence type="ECO:0000256" key="1">
    <source>
        <dbReference type="ARBA" id="ARBA00004651"/>
    </source>
</evidence>
<gene>
    <name evidence="10" type="ORF">BXY45_1513</name>
</gene>
<dbReference type="AlphaFoldDB" id="A0A315ZLB3"/>
<dbReference type="InterPro" id="IPR037185">
    <property type="entry name" value="EmrE-like"/>
</dbReference>
<feature type="domain" description="EamA" evidence="9">
    <location>
        <begin position="155"/>
        <end position="287"/>
    </location>
</feature>
<dbReference type="InterPro" id="IPR051258">
    <property type="entry name" value="Diverse_Substrate_Transporter"/>
</dbReference>
<comment type="similarity">
    <text evidence="2">Belongs to the EamA transporter family.</text>
</comment>
<sequence length="322" mass="31890">MAAAPDDAAAARAEHPYDRRAAGTALALGASASGQTGAAVGAMAFADLGVPGVVAVRQVVAALAVNAVVRWSPRSLDRRTWALVGTLAAVMGLMNLTIYLAVDRIGLGLAVTIEFLGPLAVAVGTSRRLLDVLAAVAAAVGVLMLVAPGPSSDVAGILLALAAAATWATYILLSRALGARLPGLQGAAAAATVLAAAWALPVLVVVLLAHPPWQALVLAAVCGVMSSALPYPADMAALRRLPASTYSTLLSVNPVWAFLAGVVLLGERVSAHEVVGGALVVLANVVVTALPGRRSGAGLAGSPPLGPSASPSDGDDDGGARA</sequence>
<reference evidence="10 11" key="1">
    <citation type="submission" date="2018-03" db="EMBL/GenBank/DDBJ databases">
        <title>Genomic Encyclopedia of Archaeal and Bacterial Type Strains, Phase II (KMG-II): from individual species to whole genera.</title>
        <authorList>
            <person name="Goeker M."/>
        </authorList>
    </citation>
    <scope>NUCLEOTIDE SEQUENCE [LARGE SCALE GENOMIC DNA]</scope>
    <source>
        <strain evidence="10 11">DSM 44889</strain>
    </source>
</reference>
<proteinExistence type="inferred from homology"/>
<dbReference type="SUPFAM" id="SSF103481">
    <property type="entry name" value="Multidrug resistance efflux transporter EmrE"/>
    <property type="match status" value="2"/>
</dbReference>
<keyword evidence="3" id="KW-1003">Cell membrane</keyword>
<evidence type="ECO:0000256" key="4">
    <source>
        <dbReference type="ARBA" id="ARBA00022692"/>
    </source>
</evidence>
<feature type="transmembrane region" description="Helical" evidence="8">
    <location>
        <begin position="215"/>
        <end position="233"/>
    </location>
</feature>
<evidence type="ECO:0000256" key="7">
    <source>
        <dbReference type="SAM" id="MobiDB-lite"/>
    </source>
</evidence>
<dbReference type="GO" id="GO:0005886">
    <property type="term" value="C:plasma membrane"/>
    <property type="evidence" value="ECO:0007669"/>
    <property type="project" value="UniProtKB-SubCell"/>
</dbReference>
<protein>
    <submittedName>
        <fullName evidence="10">Inner membrane transporter RhtA</fullName>
    </submittedName>
</protein>
<feature type="transmembrane region" description="Helical" evidence="8">
    <location>
        <begin position="81"/>
        <end position="99"/>
    </location>
</feature>
<name>A0A315ZLB3_9ACTN</name>
<evidence type="ECO:0000256" key="2">
    <source>
        <dbReference type="ARBA" id="ARBA00007362"/>
    </source>
</evidence>
<evidence type="ECO:0000256" key="3">
    <source>
        <dbReference type="ARBA" id="ARBA00022475"/>
    </source>
</evidence>
<dbReference type="EMBL" id="QGDQ01000051">
    <property type="protein sequence ID" value="PWJ45790.1"/>
    <property type="molecule type" value="Genomic_DNA"/>
</dbReference>
<evidence type="ECO:0000313" key="10">
    <source>
        <dbReference type="EMBL" id="PWJ45790.1"/>
    </source>
</evidence>
<organism evidence="10 11">
    <name type="scientific">Quadrisphaera granulorum</name>
    <dbReference type="NCBI Taxonomy" id="317664"/>
    <lineage>
        <taxon>Bacteria</taxon>
        <taxon>Bacillati</taxon>
        <taxon>Actinomycetota</taxon>
        <taxon>Actinomycetes</taxon>
        <taxon>Kineosporiales</taxon>
        <taxon>Kineosporiaceae</taxon>
        <taxon>Quadrisphaera</taxon>
    </lineage>
</organism>
<feature type="compositionally biased region" description="Acidic residues" evidence="7">
    <location>
        <begin position="313"/>
        <end position="322"/>
    </location>
</feature>